<evidence type="ECO:0000313" key="8">
    <source>
        <dbReference type="EMBL" id="HGI31447.1"/>
    </source>
</evidence>
<dbReference type="InterPro" id="IPR015421">
    <property type="entry name" value="PyrdxlP-dep_Trfase_major"/>
</dbReference>
<organism evidence="8">
    <name type="scientific">Candidatus Caldatribacterium californiense</name>
    <dbReference type="NCBI Taxonomy" id="1454726"/>
    <lineage>
        <taxon>Bacteria</taxon>
        <taxon>Pseudomonadati</taxon>
        <taxon>Atribacterota</taxon>
        <taxon>Atribacteria</taxon>
        <taxon>Atribacterales</taxon>
        <taxon>Candidatus Caldatribacteriaceae</taxon>
        <taxon>Candidatus Caldatribacterium</taxon>
    </lineage>
</organism>
<evidence type="ECO:0000256" key="6">
    <source>
        <dbReference type="ARBA" id="ARBA00029440"/>
    </source>
</evidence>
<dbReference type="PANTHER" id="PTHR11986">
    <property type="entry name" value="AMINOTRANSFERASE CLASS III"/>
    <property type="match status" value="1"/>
</dbReference>
<dbReference type="NCBIfam" id="NF002325">
    <property type="entry name" value="PRK01278.1"/>
    <property type="match status" value="1"/>
</dbReference>
<dbReference type="Pfam" id="PF00202">
    <property type="entry name" value="Aminotran_3"/>
    <property type="match status" value="1"/>
</dbReference>
<evidence type="ECO:0000256" key="4">
    <source>
        <dbReference type="ARBA" id="ARBA00022679"/>
    </source>
</evidence>
<evidence type="ECO:0000256" key="5">
    <source>
        <dbReference type="ARBA" id="ARBA00022898"/>
    </source>
</evidence>
<dbReference type="InterPro" id="IPR015424">
    <property type="entry name" value="PyrdxlP-dep_Trfase"/>
</dbReference>
<dbReference type="Gene3D" id="3.90.1150.10">
    <property type="entry name" value="Aspartate Aminotransferase, domain 1"/>
    <property type="match status" value="1"/>
</dbReference>
<comment type="caution">
    <text evidence="8">The sequence shown here is derived from an EMBL/GenBank/DDBJ whole genome shotgun (WGS) entry which is preliminary data.</text>
</comment>
<dbReference type="GO" id="GO:0008483">
    <property type="term" value="F:transaminase activity"/>
    <property type="evidence" value="ECO:0007669"/>
    <property type="project" value="UniProtKB-KW"/>
</dbReference>
<reference evidence="8" key="1">
    <citation type="journal article" date="2020" name="mSystems">
        <title>Genome- and Community-Level Interaction Insights into Carbon Utilization and Element Cycling Functions of Hydrothermarchaeota in Hydrothermal Sediment.</title>
        <authorList>
            <person name="Zhou Z."/>
            <person name="Liu Y."/>
            <person name="Xu W."/>
            <person name="Pan J."/>
            <person name="Luo Z.H."/>
            <person name="Li M."/>
        </authorList>
    </citation>
    <scope>NUCLEOTIDE SEQUENCE [LARGE SCALE GENOMIC DNA]</scope>
    <source>
        <strain evidence="8">SpSt-747</strain>
    </source>
</reference>
<dbReference type="PROSITE" id="PS00600">
    <property type="entry name" value="AA_TRANSFER_CLASS_3"/>
    <property type="match status" value="1"/>
</dbReference>
<dbReference type="GO" id="GO:0030170">
    <property type="term" value="F:pyridoxal phosphate binding"/>
    <property type="evidence" value="ECO:0007669"/>
    <property type="project" value="InterPro"/>
</dbReference>
<accession>A0A7V3YHY3</accession>
<dbReference type="InterPro" id="IPR050103">
    <property type="entry name" value="Class-III_PLP-dep_AT"/>
</dbReference>
<dbReference type="PANTHER" id="PTHR11986:SF79">
    <property type="entry name" value="ACETYLORNITHINE AMINOTRANSFERASE, MITOCHONDRIAL"/>
    <property type="match status" value="1"/>
</dbReference>
<dbReference type="NCBIfam" id="TIGR00707">
    <property type="entry name" value="argD"/>
    <property type="match status" value="1"/>
</dbReference>
<gene>
    <name evidence="8" type="ORF">ENV30_09120</name>
</gene>
<dbReference type="GO" id="GO:0042802">
    <property type="term" value="F:identical protein binding"/>
    <property type="evidence" value="ECO:0007669"/>
    <property type="project" value="TreeGrafter"/>
</dbReference>
<keyword evidence="4 8" id="KW-0808">Transferase</keyword>
<proteinExistence type="inferred from homology"/>
<dbReference type="FunFam" id="3.40.640.10:FF:000004">
    <property type="entry name" value="Acetylornithine aminotransferase"/>
    <property type="match status" value="1"/>
</dbReference>
<dbReference type="InterPro" id="IPR015422">
    <property type="entry name" value="PyrdxlP-dep_Trfase_small"/>
</dbReference>
<sequence>MVTSLEVIEKEARYFLGTYQRMPVVFTGGRGSYLFDLEGHAYLDLVGGISVNLLGYDYRPLKEAIHDEVERVIHTSNLYYNVPQVELAERLVRYSGLARVFFVNSGAEANEVALKTARFYGKRKHGNRYAYIAFRRSFHGRTLLTLGLTGQEKFHQDLDPFPSGIFFADLNDIESVRRLLREEVCAIIVEPVQGEGGVYPCSPQFLAALRSICDEQDVLLIFDEVQCGLGRLGSLFAFQRFGVTPDIVTLAKGLGGGLPIGAVLVSEKVAAVTRKGDHGSTFGGNPVAARSACVVVDTIASEAFLESGRQKGVLFGQELESLRRDFSEKVREVRGMGLMWGLEIPGRAKEVAYRMFERRVLVNACNEDTLRFLPPLVIGEEEIRLGVNVLREVLEGL</sequence>
<name>A0A7V3YHY3_9BACT</name>
<comment type="pathway">
    <text evidence="6">Amino-acid biosynthesis.</text>
</comment>
<dbReference type="InterPro" id="IPR004636">
    <property type="entry name" value="AcOrn/SuccOrn_fam"/>
</dbReference>
<protein>
    <submittedName>
        <fullName evidence="8">Aspartate aminotransferase family protein</fullName>
    </submittedName>
</protein>
<keyword evidence="5 7" id="KW-0663">Pyridoxal phosphate</keyword>
<evidence type="ECO:0000256" key="1">
    <source>
        <dbReference type="ARBA" id="ARBA00001933"/>
    </source>
</evidence>
<comment type="cofactor">
    <cofactor evidence="1">
        <name>pyridoxal 5'-phosphate</name>
        <dbReference type="ChEBI" id="CHEBI:597326"/>
    </cofactor>
</comment>
<evidence type="ECO:0000256" key="7">
    <source>
        <dbReference type="RuleBase" id="RU003560"/>
    </source>
</evidence>
<dbReference type="InterPro" id="IPR005814">
    <property type="entry name" value="Aminotrans_3"/>
</dbReference>
<comment type="similarity">
    <text evidence="7">Belongs to the class-III pyridoxal-phosphate-dependent aminotransferase family.</text>
</comment>
<dbReference type="CDD" id="cd00610">
    <property type="entry name" value="OAT_like"/>
    <property type="match status" value="1"/>
</dbReference>
<keyword evidence="3" id="KW-0028">Amino-acid biosynthesis</keyword>
<dbReference type="AlphaFoldDB" id="A0A7V3YHY3"/>
<keyword evidence="2 8" id="KW-0032">Aminotransferase</keyword>
<dbReference type="EMBL" id="DTFV01000128">
    <property type="protein sequence ID" value="HGI31447.1"/>
    <property type="molecule type" value="Genomic_DNA"/>
</dbReference>
<evidence type="ECO:0000256" key="2">
    <source>
        <dbReference type="ARBA" id="ARBA00022576"/>
    </source>
</evidence>
<dbReference type="GO" id="GO:0006526">
    <property type="term" value="P:L-arginine biosynthetic process"/>
    <property type="evidence" value="ECO:0007669"/>
    <property type="project" value="UniProtKB-ARBA"/>
</dbReference>
<dbReference type="PIRSF" id="PIRSF000521">
    <property type="entry name" value="Transaminase_4ab_Lys_Orn"/>
    <property type="match status" value="1"/>
</dbReference>
<dbReference type="SUPFAM" id="SSF53383">
    <property type="entry name" value="PLP-dependent transferases"/>
    <property type="match status" value="1"/>
</dbReference>
<dbReference type="Gene3D" id="3.40.640.10">
    <property type="entry name" value="Type I PLP-dependent aspartate aminotransferase-like (Major domain)"/>
    <property type="match status" value="1"/>
</dbReference>
<evidence type="ECO:0000256" key="3">
    <source>
        <dbReference type="ARBA" id="ARBA00022605"/>
    </source>
</evidence>
<dbReference type="InterPro" id="IPR049704">
    <property type="entry name" value="Aminotrans_3_PPA_site"/>
</dbReference>